<dbReference type="STRING" id="6211.A0A087W1X8"/>
<dbReference type="OMA" id="YWTDSED"/>
<keyword evidence="3" id="KW-1185">Reference proteome</keyword>
<accession>A0A087W1X8</accession>
<reference evidence="2" key="2">
    <citation type="submission" date="2015-11" db="EMBL/GenBank/DDBJ databases">
        <authorList>
            <person name="Zhang Y."/>
            <person name="Guo Z."/>
        </authorList>
    </citation>
    <scope>NUCLEOTIDE SEQUENCE</scope>
</reference>
<evidence type="ECO:0000313" key="3">
    <source>
        <dbReference type="Proteomes" id="UP000017246"/>
    </source>
</evidence>
<organism evidence="2 3">
    <name type="scientific">Echinococcus multilocularis</name>
    <name type="common">Fox tapeworm</name>
    <dbReference type="NCBI Taxonomy" id="6211"/>
    <lineage>
        <taxon>Eukaryota</taxon>
        <taxon>Metazoa</taxon>
        <taxon>Spiralia</taxon>
        <taxon>Lophotrochozoa</taxon>
        <taxon>Platyhelminthes</taxon>
        <taxon>Cestoda</taxon>
        <taxon>Eucestoda</taxon>
        <taxon>Cyclophyllidea</taxon>
        <taxon>Taeniidae</taxon>
        <taxon>Echinococcus</taxon>
    </lineage>
</organism>
<dbReference type="Proteomes" id="UP000017246">
    <property type="component" value="Unassembled WGS sequence"/>
</dbReference>
<dbReference type="SUPFAM" id="SSF50156">
    <property type="entry name" value="PDZ domain-like"/>
    <property type="match status" value="1"/>
</dbReference>
<sequence>MTSFNYTSPRLKKGRGPLKAYYLPTSTSAQSVLTTNKESKSPVSLLKTYWTDSEDALSIMSSFSEDSSSTTSMPRYTCTPTLNQTSRVSNSNLQQHFPTIVGVKRSNGYVDRKGSESCVIACACCSPLAPAKRPLVAMGAGGLRAMREFQVAYQPSLTAPSTPSSQHLAPICPVPMLPPHLGCSGLPDHASPVRRSIETQTSPPEDNKKRARHSHSRRSSGALLSSIKRKIDHIRRSVSSDRTGTRTLLRNASNPAALKRRNVEVAGVTKCTLLQRFADESRLVQLRRRSTSDQFGLFIKVDSKGLCINRLGNIEFTGGGRNCLRVGDRVVEVQNIPAKGLDAGAVRNLLQGCQIALLKVKSTSR</sequence>
<proteinExistence type="predicted"/>
<feature type="compositionally biased region" description="Basic residues" evidence="1">
    <location>
        <begin position="209"/>
        <end position="218"/>
    </location>
</feature>
<reference evidence="2" key="1">
    <citation type="journal article" date="2013" name="Nature">
        <title>The genomes of four tapeworm species reveal adaptations to parasitism.</title>
        <authorList>
            <person name="Tsai I.J."/>
            <person name="Zarowiecki M."/>
            <person name="Holroyd N."/>
            <person name="Garciarrubio A."/>
            <person name="Sanchez-Flores A."/>
            <person name="Brooks K.L."/>
            <person name="Tracey A."/>
            <person name="Bobes R.J."/>
            <person name="Fragoso G."/>
            <person name="Sciutto E."/>
            <person name="Aslett M."/>
            <person name="Beasley H."/>
            <person name="Bennett H.M."/>
            <person name="Cai J."/>
            <person name="Camicia F."/>
            <person name="Clark R."/>
            <person name="Cucher M."/>
            <person name="De Silva N."/>
            <person name="Day T.A."/>
            <person name="Deplazes P."/>
            <person name="Estrada K."/>
            <person name="Fernandez C."/>
            <person name="Holland P.W."/>
            <person name="Hou J."/>
            <person name="Hu S."/>
            <person name="Huckvale T."/>
            <person name="Hung S.S."/>
            <person name="Kamenetzky L."/>
            <person name="Keane J.A."/>
            <person name="Kiss F."/>
            <person name="Koziol U."/>
            <person name="Lambert O."/>
            <person name="Liu K."/>
            <person name="Luo X."/>
            <person name="Luo Y."/>
            <person name="Macchiaroli N."/>
            <person name="Nichol S."/>
            <person name="Paps J."/>
            <person name="Parkinson J."/>
            <person name="Pouchkina-Stantcheva N."/>
            <person name="Riddiford N."/>
            <person name="Rosenzvit M."/>
            <person name="Salinas G."/>
            <person name="Wasmuth J.D."/>
            <person name="Zamanian M."/>
            <person name="Zheng Y."/>
            <person name="Cai X."/>
            <person name="Soberon X."/>
            <person name="Olson P.D."/>
            <person name="Laclette J.P."/>
            <person name="Brehm K."/>
            <person name="Berriman M."/>
            <person name="Garciarrubio A."/>
            <person name="Bobes R.J."/>
            <person name="Fragoso G."/>
            <person name="Sanchez-Flores A."/>
            <person name="Estrada K."/>
            <person name="Cevallos M.A."/>
            <person name="Morett E."/>
            <person name="Gonzalez V."/>
            <person name="Portillo T."/>
            <person name="Ochoa-Leyva A."/>
            <person name="Jose M.V."/>
            <person name="Sciutto E."/>
            <person name="Landa A."/>
            <person name="Jimenez L."/>
            <person name="Valdes V."/>
            <person name="Carrero J.C."/>
            <person name="Larralde C."/>
            <person name="Morales-Montor J."/>
            <person name="Limon-Lason J."/>
            <person name="Soberon X."/>
            <person name="Laclette J.P."/>
        </authorList>
    </citation>
    <scope>NUCLEOTIDE SEQUENCE [LARGE SCALE GENOMIC DNA]</scope>
</reference>
<evidence type="ECO:0000313" key="2">
    <source>
        <dbReference type="EMBL" id="CDI98546.1"/>
    </source>
</evidence>
<feature type="region of interest" description="Disordered" evidence="1">
    <location>
        <begin position="185"/>
        <end position="222"/>
    </location>
</feature>
<dbReference type="AlphaFoldDB" id="A0A087W1X8"/>
<name>A0A087W1X8_ECHMU</name>
<protein>
    <recommendedName>
        <fullName evidence="4">PDZ domain-containing protein</fullName>
    </recommendedName>
</protein>
<evidence type="ECO:0000256" key="1">
    <source>
        <dbReference type="SAM" id="MobiDB-lite"/>
    </source>
</evidence>
<evidence type="ECO:0008006" key="4">
    <source>
        <dbReference type="Google" id="ProtNLM"/>
    </source>
</evidence>
<gene>
    <name evidence="2" type="ORF">EmuJ_000241100</name>
</gene>
<dbReference type="EMBL" id="LN902844">
    <property type="protein sequence ID" value="CDI98546.1"/>
    <property type="molecule type" value="Genomic_DNA"/>
</dbReference>
<dbReference type="InterPro" id="IPR036034">
    <property type="entry name" value="PDZ_sf"/>
</dbReference>
<dbReference type="OrthoDB" id="6244601at2759"/>